<gene>
    <name evidence="23" type="primary">mutM</name>
    <name evidence="23" type="ORF">NG895_17390</name>
</gene>
<dbReference type="Proteomes" id="UP001155241">
    <property type="component" value="Unassembled WGS sequence"/>
</dbReference>
<dbReference type="PANTHER" id="PTHR22993">
    <property type="entry name" value="FORMAMIDOPYRIMIDINE-DNA GLYCOSYLASE"/>
    <property type="match status" value="1"/>
</dbReference>
<evidence type="ECO:0000256" key="17">
    <source>
        <dbReference type="ARBA" id="ARBA00023295"/>
    </source>
</evidence>
<keyword evidence="24" id="KW-1185">Reference proteome</keyword>
<dbReference type="Pfam" id="PF01149">
    <property type="entry name" value="Fapy_DNA_glyco"/>
    <property type="match status" value="1"/>
</dbReference>
<evidence type="ECO:0000256" key="14">
    <source>
        <dbReference type="ARBA" id="ARBA00023204"/>
    </source>
</evidence>
<evidence type="ECO:0000256" key="11">
    <source>
        <dbReference type="ARBA" id="ARBA00022801"/>
    </source>
</evidence>
<name>A0A9X2JK10_9BACT</name>
<comment type="caution">
    <text evidence="23">The sequence shown here is derived from an EMBL/GenBank/DDBJ whole genome shotgun (WGS) entry which is preliminary data.</text>
</comment>
<evidence type="ECO:0000313" key="23">
    <source>
        <dbReference type="EMBL" id="MCO6045674.1"/>
    </source>
</evidence>
<comment type="catalytic activity">
    <reaction evidence="19">
        <text>2'-deoxyribonucleotide-(2'-deoxyribose 5'-phosphate)-2'-deoxyribonucleotide-DNA = a 3'-end 2'-deoxyribonucleotide-(2,3-dehydro-2,3-deoxyribose 5'-phosphate)-DNA + a 5'-end 5'-phospho-2'-deoxyribonucleoside-DNA + H(+)</text>
        <dbReference type="Rhea" id="RHEA:66592"/>
        <dbReference type="Rhea" id="RHEA-COMP:13180"/>
        <dbReference type="Rhea" id="RHEA-COMP:16897"/>
        <dbReference type="Rhea" id="RHEA-COMP:17067"/>
        <dbReference type="ChEBI" id="CHEBI:15378"/>
        <dbReference type="ChEBI" id="CHEBI:136412"/>
        <dbReference type="ChEBI" id="CHEBI:157695"/>
        <dbReference type="ChEBI" id="CHEBI:167181"/>
        <dbReference type="EC" id="4.2.99.18"/>
    </reaction>
</comment>
<keyword evidence="10 20" id="KW-0863">Zinc-finger</keyword>
<dbReference type="EMBL" id="JAMXLR010000061">
    <property type="protein sequence ID" value="MCO6045674.1"/>
    <property type="molecule type" value="Genomic_DNA"/>
</dbReference>
<keyword evidence="8" id="KW-0479">Metal-binding</keyword>
<dbReference type="GO" id="GO:0140078">
    <property type="term" value="F:class I DNA-(apurinic or apyrimidinic site) endonuclease activity"/>
    <property type="evidence" value="ECO:0007669"/>
    <property type="project" value="UniProtKB-EC"/>
</dbReference>
<dbReference type="Pfam" id="PF06827">
    <property type="entry name" value="zf-FPG_IleRS"/>
    <property type="match status" value="1"/>
</dbReference>
<dbReference type="GO" id="GO:0006284">
    <property type="term" value="P:base-excision repair"/>
    <property type="evidence" value="ECO:0007669"/>
    <property type="project" value="InterPro"/>
</dbReference>
<dbReference type="PROSITE" id="PS51068">
    <property type="entry name" value="FPG_CAT"/>
    <property type="match status" value="1"/>
</dbReference>
<dbReference type="NCBIfam" id="NF002211">
    <property type="entry name" value="PRK01103.1"/>
    <property type="match status" value="1"/>
</dbReference>
<dbReference type="PROSITE" id="PS01242">
    <property type="entry name" value="ZF_FPG_1"/>
    <property type="match status" value="1"/>
</dbReference>
<evidence type="ECO:0000256" key="10">
    <source>
        <dbReference type="ARBA" id="ARBA00022771"/>
    </source>
</evidence>
<dbReference type="PROSITE" id="PS51066">
    <property type="entry name" value="ZF_FPG_2"/>
    <property type="match status" value="1"/>
</dbReference>
<evidence type="ECO:0000256" key="19">
    <source>
        <dbReference type="ARBA" id="ARBA00044632"/>
    </source>
</evidence>
<sequence length="291" mass="32742">MPELPEVETMRRGLLPIVGRQVVDVLKLPCPRKPIAVVPRIDHMRRRMVGETVEAIDRVGKRVVVVLASGDRLVIEPRMTGLVLVADPPDPLYLRLRFDVSGRKPTSFYYWDRRGLGNVRLYSPAEFTTQLGPEKLGPDALVMTADEYRSRLKASKRAVKVALLDQKVVAGIGNLYAAELLYVAGIHPEMACHRLTRDQWQRLADASVAVLEEAIRYEGSTLGDGTYRNALNQNGSYQNLHRVYGREGLPCPQCGTAIQRTVQAQRATFFCAACQSKRRRPTEFAVFKRQQ</sequence>
<dbReference type="EC" id="4.2.99.18" evidence="6"/>
<evidence type="ECO:0000256" key="9">
    <source>
        <dbReference type="ARBA" id="ARBA00022763"/>
    </source>
</evidence>
<evidence type="ECO:0000256" key="16">
    <source>
        <dbReference type="ARBA" id="ARBA00023268"/>
    </source>
</evidence>
<reference evidence="23" key="1">
    <citation type="submission" date="2022-06" db="EMBL/GenBank/DDBJ databases">
        <title>Aeoliella straminimaris, a novel planctomycete from sediments.</title>
        <authorList>
            <person name="Vitorino I.R."/>
            <person name="Lage O.M."/>
        </authorList>
    </citation>
    <scope>NUCLEOTIDE SEQUENCE</scope>
    <source>
        <strain evidence="23">ICT_H6.2</strain>
    </source>
</reference>
<evidence type="ECO:0000256" key="2">
    <source>
        <dbReference type="ARBA" id="ARBA00001947"/>
    </source>
</evidence>
<dbReference type="CDD" id="cd08966">
    <property type="entry name" value="EcFpg-like_N"/>
    <property type="match status" value="1"/>
</dbReference>
<evidence type="ECO:0000256" key="15">
    <source>
        <dbReference type="ARBA" id="ARBA00023239"/>
    </source>
</evidence>
<dbReference type="NCBIfam" id="TIGR00577">
    <property type="entry name" value="fpg"/>
    <property type="match status" value="1"/>
</dbReference>
<dbReference type="InterPro" id="IPR035937">
    <property type="entry name" value="FPG_N"/>
</dbReference>
<comment type="similarity">
    <text evidence="3">Belongs to the FPG family.</text>
</comment>
<keyword evidence="15" id="KW-0456">Lyase</keyword>
<dbReference type="Gene3D" id="3.20.190.10">
    <property type="entry name" value="MutM-like, N-terminal"/>
    <property type="match status" value="1"/>
</dbReference>
<evidence type="ECO:0000259" key="21">
    <source>
        <dbReference type="PROSITE" id="PS51066"/>
    </source>
</evidence>
<evidence type="ECO:0000256" key="12">
    <source>
        <dbReference type="ARBA" id="ARBA00022833"/>
    </source>
</evidence>
<dbReference type="InterPro" id="IPR020629">
    <property type="entry name" value="FPG_Glyclase"/>
</dbReference>
<dbReference type="GO" id="GO:0008270">
    <property type="term" value="F:zinc ion binding"/>
    <property type="evidence" value="ECO:0007669"/>
    <property type="project" value="UniProtKB-KW"/>
</dbReference>
<dbReference type="AlphaFoldDB" id="A0A9X2JK10"/>
<evidence type="ECO:0000313" key="24">
    <source>
        <dbReference type="Proteomes" id="UP001155241"/>
    </source>
</evidence>
<keyword evidence="16" id="KW-0511">Multifunctional enzyme</keyword>
<dbReference type="GO" id="GO:0034039">
    <property type="term" value="F:8-oxo-7,8-dihydroguanine DNA N-glycosylase activity"/>
    <property type="evidence" value="ECO:0007669"/>
    <property type="project" value="TreeGrafter"/>
</dbReference>
<dbReference type="InterPro" id="IPR012319">
    <property type="entry name" value="FPG_cat"/>
</dbReference>
<dbReference type="SUPFAM" id="SSF57716">
    <property type="entry name" value="Glucocorticoid receptor-like (DNA-binding domain)"/>
    <property type="match status" value="1"/>
</dbReference>
<feature type="domain" description="FPG-type" evidence="21">
    <location>
        <begin position="242"/>
        <end position="276"/>
    </location>
</feature>
<feature type="domain" description="Formamidopyrimidine-DNA glycosylase catalytic" evidence="22">
    <location>
        <begin position="2"/>
        <end position="117"/>
    </location>
</feature>
<dbReference type="InterPro" id="IPR010979">
    <property type="entry name" value="Ribosomal_uS13-like_H2TH"/>
</dbReference>
<evidence type="ECO:0000256" key="1">
    <source>
        <dbReference type="ARBA" id="ARBA00001668"/>
    </source>
</evidence>
<dbReference type="SMART" id="SM00898">
    <property type="entry name" value="Fapy_DNA_glyco"/>
    <property type="match status" value="1"/>
</dbReference>
<evidence type="ECO:0000256" key="5">
    <source>
        <dbReference type="ARBA" id="ARBA00012024"/>
    </source>
</evidence>
<dbReference type="Pfam" id="PF06831">
    <property type="entry name" value="H2TH"/>
    <property type="match status" value="1"/>
</dbReference>
<keyword evidence="9" id="KW-0227">DNA damage</keyword>
<keyword evidence="11 23" id="KW-0378">Hydrolase</keyword>
<dbReference type="EC" id="3.2.2.23" evidence="5"/>
<evidence type="ECO:0000256" key="8">
    <source>
        <dbReference type="ARBA" id="ARBA00022723"/>
    </source>
</evidence>
<accession>A0A9X2JK10</accession>
<evidence type="ECO:0000256" key="7">
    <source>
        <dbReference type="ARBA" id="ARBA00016240"/>
    </source>
</evidence>
<dbReference type="InterPro" id="IPR015887">
    <property type="entry name" value="DNA_glyclase_Znf_dom_DNA_BS"/>
</dbReference>
<evidence type="ECO:0000256" key="4">
    <source>
        <dbReference type="ARBA" id="ARBA00011245"/>
    </source>
</evidence>
<dbReference type="InterPro" id="IPR010663">
    <property type="entry name" value="Znf_FPG/IleRS"/>
</dbReference>
<comment type="cofactor">
    <cofactor evidence="2">
        <name>Zn(2+)</name>
        <dbReference type="ChEBI" id="CHEBI:29105"/>
    </cofactor>
</comment>
<comment type="subunit">
    <text evidence="4">Monomer.</text>
</comment>
<protein>
    <recommendedName>
        <fullName evidence="7">Formamidopyrimidine-DNA glycosylase</fullName>
        <ecNumber evidence="5">3.2.2.23</ecNumber>
        <ecNumber evidence="6">4.2.99.18</ecNumber>
    </recommendedName>
    <alternativeName>
        <fullName evidence="18">DNA-(apurinic or apyrimidinic site) lyase MutM</fullName>
    </alternativeName>
</protein>
<dbReference type="InterPro" id="IPR015886">
    <property type="entry name" value="H2TH_FPG"/>
</dbReference>
<keyword evidence="14" id="KW-0234">DNA repair</keyword>
<evidence type="ECO:0000256" key="13">
    <source>
        <dbReference type="ARBA" id="ARBA00023125"/>
    </source>
</evidence>
<dbReference type="PANTHER" id="PTHR22993:SF9">
    <property type="entry name" value="FORMAMIDOPYRIMIDINE-DNA GLYCOSYLASE"/>
    <property type="match status" value="1"/>
</dbReference>
<evidence type="ECO:0000256" key="20">
    <source>
        <dbReference type="PROSITE-ProRule" id="PRU00391"/>
    </source>
</evidence>
<evidence type="ECO:0000259" key="22">
    <source>
        <dbReference type="PROSITE" id="PS51068"/>
    </source>
</evidence>
<dbReference type="SUPFAM" id="SSF81624">
    <property type="entry name" value="N-terminal domain of MutM-like DNA repair proteins"/>
    <property type="match status" value="1"/>
</dbReference>
<dbReference type="GO" id="GO:0003684">
    <property type="term" value="F:damaged DNA binding"/>
    <property type="evidence" value="ECO:0007669"/>
    <property type="project" value="InterPro"/>
</dbReference>
<dbReference type="InterPro" id="IPR000214">
    <property type="entry name" value="Znf_DNA_glyclase/AP_lyase"/>
</dbReference>
<comment type="catalytic activity">
    <reaction evidence="1">
        <text>Hydrolysis of DNA containing ring-opened 7-methylguanine residues, releasing 2,6-diamino-4-hydroxy-5-(N-methyl)formamidopyrimidine.</text>
        <dbReference type="EC" id="3.2.2.23"/>
    </reaction>
</comment>
<dbReference type="RefSeq" id="WP_252853787.1">
    <property type="nucleotide sequence ID" value="NZ_JAMXLR010000061.1"/>
</dbReference>
<keyword evidence="12" id="KW-0862">Zinc</keyword>
<dbReference type="SUPFAM" id="SSF46946">
    <property type="entry name" value="S13-like H2TH domain"/>
    <property type="match status" value="1"/>
</dbReference>
<dbReference type="FunFam" id="1.10.8.50:FF:000003">
    <property type="entry name" value="Formamidopyrimidine-DNA glycosylase"/>
    <property type="match status" value="1"/>
</dbReference>
<dbReference type="SMART" id="SM01232">
    <property type="entry name" value="H2TH"/>
    <property type="match status" value="1"/>
</dbReference>
<evidence type="ECO:0000256" key="18">
    <source>
        <dbReference type="ARBA" id="ARBA00030638"/>
    </source>
</evidence>
<keyword evidence="13" id="KW-0238">DNA-binding</keyword>
<keyword evidence="17 23" id="KW-0326">Glycosidase</keyword>
<evidence type="ECO:0000256" key="6">
    <source>
        <dbReference type="ARBA" id="ARBA00012720"/>
    </source>
</evidence>
<organism evidence="23 24">
    <name type="scientific">Aeoliella straminimaris</name>
    <dbReference type="NCBI Taxonomy" id="2954799"/>
    <lineage>
        <taxon>Bacteria</taxon>
        <taxon>Pseudomonadati</taxon>
        <taxon>Planctomycetota</taxon>
        <taxon>Planctomycetia</taxon>
        <taxon>Pirellulales</taxon>
        <taxon>Lacipirellulaceae</taxon>
        <taxon>Aeoliella</taxon>
    </lineage>
</organism>
<proteinExistence type="inferred from homology"/>
<evidence type="ECO:0000256" key="3">
    <source>
        <dbReference type="ARBA" id="ARBA00009409"/>
    </source>
</evidence>
<dbReference type="Gene3D" id="1.10.8.50">
    <property type="match status" value="1"/>
</dbReference>